<dbReference type="Pfam" id="PF03359">
    <property type="entry name" value="GKAP"/>
    <property type="match status" value="1"/>
</dbReference>
<dbReference type="OMA" id="DCVGHPP"/>
<feature type="compositionally biased region" description="Basic and acidic residues" evidence="2">
    <location>
        <begin position="238"/>
        <end position="252"/>
    </location>
</feature>
<protein>
    <submittedName>
        <fullName evidence="3">DLG associated protein 3</fullName>
    </submittedName>
</protein>
<evidence type="ECO:0000256" key="2">
    <source>
        <dbReference type="SAM" id="MobiDB-lite"/>
    </source>
</evidence>
<organism evidence="3 4">
    <name type="scientific">Varanus komodoensis</name>
    <name type="common">Komodo dragon</name>
    <dbReference type="NCBI Taxonomy" id="61221"/>
    <lineage>
        <taxon>Eukaryota</taxon>
        <taxon>Metazoa</taxon>
        <taxon>Chordata</taxon>
        <taxon>Craniata</taxon>
        <taxon>Vertebrata</taxon>
        <taxon>Euteleostomi</taxon>
        <taxon>Lepidosauria</taxon>
        <taxon>Squamata</taxon>
        <taxon>Bifurcata</taxon>
        <taxon>Unidentata</taxon>
        <taxon>Episquamata</taxon>
        <taxon>Toxicofera</taxon>
        <taxon>Anguimorpha</taxon>
        <taxon>Paleoanguimorpha</taxon>
        <taxon>Varanoidea</taxon>
        <taxon>Varanidae</taxon>
        <taxon>Varanus</taxon>
    </lineage>
</organism>
<evidence type="ECO:0000256" key="1">
    <source>
        <dbReference type="ARBA" id="ARBA00008839"/>
    </source>
</evidence>
<feature type="region of interest" description="Disordered" evidence="2">
    <location>
        <begin position="609"/>
        <end position="640"/>
    </location>
</feature>
<dbReference type="GO" id="GO:0060090">
    <property type="term" value="F:molecular adaptor activity"/>
    <property type="evidence" value="ECO:0007669"/>
    <property type="project" value="TreeGrafter"/>
</dbReference>
<feature type="region of interest" description="Disordered" evidence="2">
    <location>
        <begin position="710"/>
        <end position="731"/>
    </location>
</feature>
<dbReference type="PANTHER" id="PTHR12353:SF4">
    <property type="entry name" value="DISKS LARGE-ASSOCIATED PROTEIN 3"/>
    <property type="match status" value="1"/>
</dbReference>
<feature type="compositionally biased region" description="Basic and acidic residues" evidence="2">
    <location>
        <begin position="612"/>
        <end position="623"/>
    </location>
</feature>
<name>A0A8D2Q2P5_VARKO</name>
<feature type="region of interest" description="Disordered" evidence="2">
    <location>
        <begin position="965"/>
        <end position="1025"/>
    </location>
</feature>
<dbReference type="GO" id="GO:0098978">
    <property type="term" value="C:glutamatergic synapse"/>
    <property type="evidence" value="ECO:0007669"/>
    <property type="project" value="TreeGrafter"/>
</dbReference>
<evidence type="ECO:0000313" key="4">
    <source>
        <dbReference type="Proteomes" id="UP000694545"/>
    </source>
</evidence>
<feature type="region of interest" description="Disordered" evidence="2">
    <location>
        <begin position="1"/>
        <end position="51"/>
    </location>
</feature>
<evidence type="ECO:0000313" key="3">
    <source>
        <dbReference type="Ensembl" id="ENSVKKP00000015339.1"/>
    </source>
</evidence>
<proteinExistence type="inferred from homology"/>
<feature type="compositionally biased region" description="Basic and acidic residues" evidence="2">
    <location>
        <begin position="988"/>
        <end position="1006"/>
    </location>
</feature>
<dbReference type="PANTHER" id="PTHR12353">
    <property type="entry name" value="DISKS LARGE-ASSOCIATED PROTEIN DAP SAP90/PSD-95-ASSOCIATED PROTEIN"/>
    <property type="match status" value="1"/>
</dbReference>
<dbReference type="GO" id="GO:0099572">
    <property type="term" value="C:postsynaptic specialization"/>
    <property type="evidence" value="ECO:0007669"/>
    <property type="project" value="TreeGrafter"/>
</dbReference>
<keyword evidence="4" id="KW-1185">Reference proteome</keyword>
<dbReference type="GO" id="GO:0023052">
    <property type="term" value="P:signaling"/>
    <property type="evidence" value="ECO:0007669"/>
    <property type="project" value="InterPro"/>
</dbReference>
<dbReference type="Proteomes" id="UP000694545">
    <property type="component" value="Unplaced"/>
</dbReference>
<reference evidence="3" key="2">
    <citation type="submission" date="2025-09" db="UniProtKB">
        <authorList>
            <consortium name="Ensembl"/>
        </authorList>
    </citation>
    <scope>IDENTIFICATION</scope>
</reference>
<feature type="compositionally biased region" description="Basic residues" evidence="2">
    <location>
        <begin position="258"/>
        <end position="279"/>
    </location>
</feature>
<feature type="region of interest" description="Disordered" evidence="2">
    <location>
        <begin position="229"/>
        <end position="300"/>
    </location>
</feature>
<dbReference type="InterPro" id="IPR005026">
    <property type="entry name" value="SAPAP"/>
</dbReference>
<dbReference type="Ensembl" id="ENSVKKT00000015709.1">
    <property type="protein sequence ID" value="ENSVKKP00000015339.1"/>
    <property type="gene ID" value="ENSVKKG00000010339.1"/>
</dbReference>
<feature type="region of interest" description="Disordered" evidence="2">
    <location>
        <begin position="440"/>
        <end position="475"/>
    </location>
</feature>
<comment type="similarity">
    <text evidence="1">Belongs to the SAPAP family.</text>
</comment>
<feature type="compositionally biased region" description="Polar residues" evidence="2">
    <location>
        <begin position="10"/>
        <end position="19"/>
    </location>
</feature>
<sequence>MVGATIFGKQGQSQETSKQLVAEIREREPGQRAGPATEPQRAGPGPLEHAGQSFLTTNLRASHVPGYDTMKSYHGGRSQSREHPCHCVPEACDQPMEFAHHSQEPRQPYLLSPSEPCSLDRYCPSRSSAEPLLSLTEPLSTTSSSSTFPRMHHMLQQHDSCDECMAAAHPSGKINRLPPTLLDQFEKQLPLHHEGFHTLQYQRASSAEQPRSESPSRIRHLVHSVQKLFAKSHSLEAPSKREYNGTKMDGRGGEAGYHHHHPHHHHRQSRHGKRSKSKDRKPDSSSSSSRHRNKMMGWWSSDDNLDSDSSYMMSGRQHAVDQATQYCADTPESAFRDLTLKSLKSGGGEGKCLACAGMSMSLDGQTLKRSSWHTMTVSQAREAYPSSGGGSEKALMLQEAKVKDRSYHYLQVPQDDWGGYPASGKDGEIPCRRMRSGSYIKAMGDDDSGDSDTSTKVSPKGVTRRDGYRRSSSVDQARTNCCTSPRIRQRGQGYGRSFTTGQVSPPVVFPFPQINDELNHQFEAVCESVFGEVESQAVEALDLPGCFRMRSHSYLRAIQAGCSQDDDCLSLFTMATTTHQPAFSYRKAPPPLPSGIKAKPLISVTTQSSTESTHDSFLPREVNRSPSWSKEAAKRCNSTESLENTKITAMSLDLPSVQPRTSPKPSTLIIRTIPGREELRSLARQRKWRPSIGTFYLFIYQNIFMPPHSPKPRGGSHHPVETISDSDTENRSRREFHSIGVQVEEDKRRARFKRSNSVTAGVQADLELEGLAGLAVAKEDKALQFGRPFQRHASEPESTRQYSVYKTVHTQGRWAYREDYQMQYDTVEVPRQDSWMDRGSRSLPDSGRASPCHRDGEWFIKLLQAEVEKMEGWCQQMEREAEDYDLPEEILEKIRSAVGSAQLLMSQKVQQFYRLCQQNMDPNAFPMPTFQDLAGFWDLLQLSIEDVSMKFAELHQLKANGWKPIEPKEEKKVPPPIPKKPSRSRLHPVKDRSLDSVDRQRQEARKRLLAAKRAASFRQSSATESADSIEIYIPEAQTRL</sequence>
<accession>A0A8D2Q2P5</accession>
<dbReference type="AlphaFoldDB" id="A0A8D2Q2P5"/>
<reference evidence="3" key="1">
    <citation type="submission" date="2025-08" db="UniProtKB">
        <authorList>
            <consortium name="Ensembl"/>
        </authorList>
    </citation>
    <scope>IDENTIFICATION</scope>
</reference>